<dbReference type="InterPro" id="IPR043426">
    <property type="entry name" value="MltB-like"/>
</dbReference>
<feature type="domain" description="Transglycosylase SLT" evidence="1">
    <location>
        <begin position="29"/>
        <end position="293"/>
    </location>
</feature>
<dbReference type="Pfam" id="PF13406">
    <property type="entry name" value="SLT_2"/>
    <property type="match status" value="1"/>
</dbReference>
<accession>A0A5A8F1I5</accession>
<proteinExistence type="predicted"/>
<dbReference type="GO" id="GO:0008933">
    <property type="term" value="F:peptidoglycan lytic transglycosylase activity"/>
    <property type="evidence" value="ECO:0007669"/>
    <property type="project" value="TreeGrafter"/>
</dbReference>
<evidence type="ECO:0000313" key="2">
    <source>
        <dbReference type="EMBL" id="KAA0257970.1"/>
    </source>
</evidence>
<gene>
    <name evidence="2" type="ORF">FHQ18_06145</name>
</gene>
<dbReference type="GO" id="GO:0009253">
    <property type="term" value="P:peptidoglycan catabolic process"/>
    <property type="evidence" value="ECO:0007669"/>
    <property type="project" value="TreeGrafter"/>
</dbReference>
<dbReference type="AlphaFoldDB" id="A0A5A8F1I5"/>
<protein>
    <submittedName>
        <fullName evidence="2">Lytic murein transglycosylase</fullName>
    </submittedName>
</protein>
<dbReference type="InterPro" id="IPR031304">
    <property type="entry name" value="SLT_2"/>
</dbReference>
<dbReference type="InterPro" id="IPR023346">
    <property type="entry name" value="Lysozyme-like_dom_sf"/>
</dbReference>
<dbReference type="Gene3D" id="1.10.8.350">
    <property type="entry name" value="Bacterial muramidase"/>
    <property type="match status" value="1"/>
</dbReference>
<comment type="caution">
    <text evidence="2">The sequence shown here is derived from an EMBL/GenBank/DDBJ whole genome shotgun (WGS) entry which is preliminary data.</text>
</comment>
<reference evidence="2 3" key="1">
    <citation type="submission" date="2019-06" db="EMBL/GenBank/DDBJ databases">
        <title>Genomic insights into carbon and energy metabolism of Deferribacter autotrophicus revealed new metabolic traits in the phylum Deferribacteres.</title>
        <authorList>
            <person name="Slobodkin A.I."/>
            <person name="Slobodkina G.B."/>
            <person name="Allioux M."/>
            <person name="Alain K."/>
            <person name="Jebbar M."/>
            <person name="Shadrin V."/>
            <person name="Kublanov I.V."/>
            <person name="Toshchakov S.V."/>
            <person name="Bonch-Osmolovskaya E.A."/>
        </authorList>
    </citation>
    <scope>NUCLEOTIDE SEQUENCE [LARGE SCALE GENOMIC DNA]</scope>
    <source>
        <strain evidence="2 3">SL50</strain>
    </source>
</reference>
<dbReference type="SUPFAM" id="SSF53955">
    <property type="entry name" value="Lysozyme-like"/>
    <property type="match status" value="1"/>
</dbReference>
<dbReference type="EMBL" id="VFJB01000005">
    <property type="protein sequence ID" value="KAA0257970.1"/>
    <property type="molecule type" value="Genomic_DNA"/>
</dbReference>
<dbReference type="OrthoDB" id="9772911at2"/>
<keyword evidence="3" id="KW-1185">Reference proteome</keyword>
<evidence type="ECO:0000259" key="1">
    <source>
        <dbReference type="Pfam" id="PF13406"/>
    </source>
</evidence>
<name>A0A5A8F1I5_9BACT</name>
<evidence type="ECO:0000313" key="3">
    <source>
        <dbReference type="Proteomes" id="UP000322876"/>
    </source>
</evidence>
<dbReference type="PANTHER" id="PTHR30163:SF9">
    <property type="entry name" value="MEMBRANE-BOUND LYTIC MUREIN TRANSGLYCOSYLASE B"/>
    <property type="match status" value="1"/>
</dbReference>
<dbReference type="RefSeq" id="WP_149266291.1">
    <property type="nucleotide sequence ID" value="NZ_VFJB01000005.1"/>
</dbReference>
<dbReference type="PANTHER" id="PTHR30163">
    <property type="entry name" value="MEMBRANE-BOUND LYTIC MUREIN TRANSGLYCOSYLASE B"/>
    <property type="match status" value="1"/>
</dbReference>
<dbReference type="Proteomes" id="UP000322876">
    <property type="component" value="Unassembled WGS sequence"/>
</dbReference>
<dbReference type="Gene3D" id="1.10.530.10">
    <property type="match status" value="1"/>
</dbReference>
<sequence length="297" mass="34670">MIYILLVFLLSSTNLFAENLVLKIKNQFNIPENYIVNSLKKASIDEKSLTLIKMPKENLPFNQYKKLLLTKKRIVEGKKFLKKYNSWLVKSEKIFKVDKNIITAIIGIESFYGKHRFNHKTLNVLYTLSTYFKKRADYFTNELGNFLSFCFKNKLHVESILSSYAGAIGIPQFMPSNVIKYGIDFNKNGKIDIIKEIPDAIGSVANYLHKFGWNYKKPTAIKVNNAKKSLLNRWMTVKILKRKGVSFPFQLKPNYKAKIIKIDNSYWAVFNNFYVLRKYNPSNNYVLTVLILSKKIR</sequence>
<dbReference type="CDD" id="cd13399">
    <property type="entry name" value="Slt35-like"/>
    <property type="match status" value="1"/>
</dbReference>
<organism evidence="2 3">
    <name type="scientific">Deferribacter autotrophicus</name>
    <dbReference type="NCBI Taxonomy" id="500465"/>
    <lineage>
        <taxon>Bacteria</taxon>
        <taxon>Pseudomonadati</taxon>
        <taxon>Deferribacterota</taxon>
        <taxon>Deferribacteres</taxon>
        <taxon>Deferribacterales</taxon>
        <taxon>Deferribacteraceae</taxon>
        <taxon>Deferribacter</taxon>
    </lineage>
</organism>